<evidence type="ECO:0000256" key="2">
    <source>
        <dbReference type="ARBA" id="ARBA00003690"/>
    </source>
</evidence>
<keyword evidence="10 14" id="KW-0560">Oxidoreductase</keyword>
<comment type="similarity">
    <text evidence="5 14">Belongs to the cytochrome P450 family.</text>
</comment>
<comment type="function">
    <text evidence="2">May be involved in the metabolism of insect hormones and in the breakdown of synthetic insecticides.</text>
</comment>
<keyword evidence="7 14" id="KW-0479">Metal-binding</keyword>
<dbReference type="InterPro" id="IPR050196">
    <property type="entry name" value="Cytochrome_P450_Monoox"/>
</dbReference>
<evidence type="ECO:0000256" key="11">
    <source>
        <dbReference type="ARBA" id="ARBA00023004"/>
    </source>
</evidence>
<dbReference type="Proteomes" id="UP001652582">
    <property type="component" value="Chromosome 24"/>
</dbReference>
<feature type="chain" id="PRO_5046020394" evidence="15">
    <location>
        <begin position="22"/>
        <end position="493"/>
    </location>
</feature>
<gene>
    <name evidence="17" type="primary">LOC112054517</name>
</gene>
<dbReference type="PROSITE" id="PS00086">
    <property type="entry name" value="CYTOCHROME_P450"/>
    <property type="match status" value="1"/>
</dbReference>
<evidence type="ECO:0000256" key="7">
    <source>
        <dbReference type="ARBA" id="ARBA00022723"/>
    </source>
</evidence>
<comment type="subcellular location">
    <subcellularLocation>
        <location evidence="4">Endoplasmic reticulum membrane</location>
        <topology evidence="4">Peripheral membrane protein</topology>
    </subcellularLocation>
    <subcellularLocation>
        <location evidence="3">Microsome membrane</location>
        <topology evidence="3">Peripheral membrane protein</topology>
    </subcellularLocation>
</comment>
<dbReference type="PANTHER" id="PTHR24291:SF189">
    <property type="entry name" value="CYTOCHROME P450 4C3-RELATED"/>
    <property type="match status" value="1"/>
</dbReference>
<reference evidence="17" key="1">
    <citation type="submission" date="2025-08" db="UniProtKB">
        <authorList>
            <consortium name="RefSeq"/>
        </authorList>
    </citation>
    <scope>IDENTIFICATION</scope>
</reference>
<keyword evidence="15" id="KW-0732">Signal</keyword>
<proteinExistence type="inferred from homology"/>
<sequence>MFILVLVLAIVLLHWIFKTRREPGEPPILPGSLPLIGHGYMLLGDTVYFWQKFKEISYTCLQNGHALYFLIGTQKFYVLTDPEDICLVSNVCVAKDTVVGALIRSLLGSGLVFADVPTWKKHRKLIMPSFNQQILDGFIPIFNNQAKRLMKKLESEEDDKCFDPTPYVNQIILESICLTTMDVKLEEADSVKFLEAYDQAISNGIATYCKFWLRCDLLYNMTDMKIKQENCIRIVHETSDLVLQKKRMKNKRNRAKINSVDNNIEADIKKDTAKCFADLLLESNVLTEQELRHEVNGMIIAGSDTTSTVLVFALLLIGSYPEVQEKIYSELTEVFEGSNRDVQKQDLSRLEYLEAAIKETLRYYVMAPFVIRHIDKEIKLKSCTLKPGNNCFFSLYGVHRHPMWGDDVEEFKPQRWLDSPSRLPANANAFMAFSVGKRNCIGRAYAMMTMKILLSHIFRQYRVLADHSNMKVKLNVIIKPCSGHLISLEKRNM</sequence>
<dbReference type="PRINTS" id="PR00463">
    <property type="entry name" value="EP450I"/>
</dbReference>
<evidence type="ECO:0000256" key="8">
    <source>
        <dbReference type="ARBA" id="ARBA00022824"/>
    </source>
</evidence>
<accession>A0ABM3M0W0</accession>
<keyword evidence="16" id="KW-1185">Reference proteome</keyword>
<keyword evidence="9" id="KW-0492">Microsome</keyword>
<evidence type="ECO:0000256" key="10">
    <source>
        <dbReference type="ARBA" id="ARBA00023002"/>
    </source>
</evidence>
<evidence type="ECO:0000256" key="3">
    <source>
        <dbReference type="ARBA" id="ARBA00004174"/>
    </source>
</evidence>
<evidence type="ECO:0000256" key="9">
    <source>
        <dbReference type="ARBA" id="ARBA00022848"/>
    </source>
</evidence>
<dbReference type="PANTHER" id="PTHR24291">
    <property type="entry name" value="CYTOCHROME P450 FAMILY 4"/>
    <property type="match status" value="1"/>
</dbReference>
<keyword evidence="11 14" id="KW-0408">Iron</keyword>
<evidence type="ECO:0000256" key="14">
    <source>
        <dbReference type="RuleBase" id="RU000461"/>
    </source>
</evidence>
<keyword evidence="12 14" id="KW-0503">Monooxygenase</keyword>
<evidence type="ECO:0000313" key="16">
    <source>
        <dbReference type="Proteomes" id="UP001652582"/>
    </source>
</evidence>
<dbReference type="InterPro" id="IPR017972">
    <property type="entry name" value="Cyt_P450_CS"/>
</dbReference>
<dbReference type="PRINTS" id="PR00385">
    <property type="entry name" value="P450"/>
</dbReference>
<feature type="signal peptide" evidence="15">
    <location>
        <begin position="1"/>
        <end position="21"/>
    </location>
</feature>
<organism evidence="16 17">
    <name type="scientific">Bicyclus anynana</name>
    <name type="common">Squinting bush brown butterfly</name>
    <dbReference type="NCBI Taxonomy" id="110368"/>
    <lineage>
        <taxon>Eukaryota</taxon>
        <taxon>Metazoa</taxon>
        <taxon>Ecdysozoa</taxon>
        <taxon>Arthropoda</taxon>
        <taxon>Hexapoda</taxon>
        <taxon>Insecta</taxon>
        <taxon>Pterygota</taxon>
        <taxon>Neoptera</taxon>
        <taxon>Endopterygota</taxon>
        <taxon>Lepidoptera</taxon>
        <taxon>Glossata</taxon>
        <taxon>Ditrysia</taxon>
        <taxon>Papilionoidea</taxon>
        <taxon>Nymphalidae</taxon>
        <taxon>Satyrinae</taxon>
        <taxon>Satyrini</taxon>
        <taxon>Mycalesina</taxon>
        <taxon>Bicyclus</taxon>
    </lineage>
</organism>
<dbReference type="Pfam" id="PF00067">
    <property type="entry name" value="p450"/>
    <property type="match status" value="1"/>
</dbReference>
<evidence type="ECO:0000256" key="6">
    <source>
        <dbReference type="ARBA" id="ARBA00022617"/>
    </source>
</evidence>
<keyword evidence="6 14" id="KW-0349">Heme</keyword>
<keyword evidence="13" id="KW-0472">Membrane</keyword>
<dbReference type="InterPro" id="IPR036396">
    <property type="entry name" value="Cyt_P450_sf"/>
</dbReference>
<dbReference type="InterPro" id="IPR002401">
    <property type="entry name" value="Cyt_P450_E_grp-I"/>
</dbReference>
<name>A0ABM3M0W0_BICAN</name>
<evidence type="ECO:0000313" key="17">
    <source>
        <dbReference type="RefSeq" id="XP_052744963.1"/>
    </source>
</evidence>
<dbReference type="GeneID" id="112054517"/>
<dbReference type="InterPro" id="IPR001128">
    <property type="entry name" value="Cyt_P450"/>
</dbReference>
<evidence type="ECO:0000256" key="1">
    <source>
        <dbReference type="ARBA" id="ARBA00001971"/>
    </source>
</evidence>
<evidence type="ECO:0000256" key="12">
    <source>
        <dbReference type="ARBA" id="ARBA00023033"/>
    </source>
</evidence>
<protein>
    <submittedName>
        <fullName evidence="17">Cytochrome P450 4C1 isoform X1</fullName>
    </submittedName>
</protein>
<evidence type="ECO:0000256" key="5">
    <source>
        <dbReference type="ARBA" id="ARBA00010617"/>
    </source>
</evidence>
<dbReference type="Gene3D" id="1.10.630.10">
    <property type="entry name" value="Cytochrome P450"/>
    <property type="match status" value="1"/>
</dbReference>
<keyword evidence="8" id="KW-0256">Endoplasmic reticulum</keyword>
<comment type="cofactor">
    <cofactor evidence="1">
        <name>heme</name>
        <dbReference type="ChEBI" id="CHEBI:30413"/>
    </cofactor>
</comment>
<dbReference type="SUPFAM" id="SSF48264">
    <property type="entry name" value="Cytochrome P450"/>
    <property type="match status" value="1"/>
</dbReference>
<dbReference type="RefSeq" id="XP_052744963.1">
    <property type="nucleotide sequence ID" value="XM_052889003.1"/>
</dbReference>
<evidence type="ECO:0000256" key="13">
    <source>
        <dbReference type="ARBA" id="ARBA00023136"/>
    </source>
</evidence>
<evidence type="ECO:0000256" key="4">
    <source>
        <dbReference type="ARBA" id="ARBA00004406"/>
    </source>
</evidence>
<evidence type="ECO:0000256" key="15">
    <source>
        <dbReference type="SAM" id="SignalP"/>
    </source>
</evidence>